<dbReference type="Gene3D" id="3.20.20.80">
    <property type="entry name" value="Glycosidases"/>
    <property type="match status" value="1"/>
</dbReference>
<sequence>MSICRLLILLLALVAVMPLPATELKTTSAGIEISAGSLGSFVLTFPEFRDASSNVIHKQTQAKATGNTATVDYEGGAQCAVLLGQDEITLTFTQVPADVTSWKVSTLIDIGFAKGGSWKIDEMESPFPAEKPAAPHIASLSATKFAVKNAQGQSLTVITPDYAFQQLTDNREWNWPIFQWQCIVPFSADKATAKLKVTTNLAASAKLVDAFGQSIKDTFPNKLLNETDLQSDVAADEAYYASLKPPVFDRFGGLPGSIEKLGLQKTGFFHVEKHGSKTWLVDPDGNAFFHLGICGFAPSDDYTYIKGRESIYEWLPSPQSEYATAFRPGDDNAHFSFYLANTIRKFGTPYDLDTHSSRMISRVRKWGFNSIGAFSPKPPTACEKASFPYVAHLPINEWEGVPRIPGAHEVWDPFDTATSGKIAENLARELPKHASDPLLIGYFIVNEPRYDELARVIPSLPGKHACKQQFINSLKLKYGTINAYNLAWKSESPSFESLVDAGLAVTTAAARADVQSFVLQFLDLTFSQVHDLFRKHDSNHLLLGARLQPITIQDELICTTMAPYLDVMSYNYYTYGVDTAALRRIHEITGKPMILSEFFWSSPRDSGLIGGRAVSSQRERGLAYRNYLDQSASLGFVIGIEWFTLIDQATTGRWFSKYNGESYNTGLFSVADRPWKDMLEEMMKANYGIYDLLLGQRQPFKWDDPQFKVEKPSP</sequence>
<accession>A0A4R7RUG4</accession>
<reference evidence="2 3" key="1">
    <citation type="submission" date="2019-03" db="EMBL/GenBank/DDBJ databases">
        <title>Genomic Encyclopedia of Archaeal and Bacterial Type Strains, Phase II (KMG-II): from individual species to whole genera.</title>
        <authorList>
            <person name="Goeker M."/>
        </authorList>
    </citation>
    <scope>NUCLEOTIDE SEQUENCE [LARGE SCALE GENOMIC DNA]</scope>
    <source>
        <strain evidence="2 3">ATCC 25309</strain>
    </source>
</reference>
<dbReference type="EMBL" id="SOCA01000005">
    <property type="protein sequence ID" value="TDU69382.1"/>
    <property type="molecule type" value="Genomic_DNA"/>
</dbReference>
<organism evidence="2 3">
    <name type="scientific">Prosthecobacter fusiformis</name>
    <dbReference type="NCBI Taxonomy" id="48464"/>
    <lineage>
        <taxon>Bacteria</taxon>
        <taxon>Pseudomonadati</taxon>
        <taxon>Verrucomicrobiota</taxon>
        <taxon>Verrucomicrobiia</taxon>
        <taxon>Verrucomicrobiales</taxon>
        <taxon>Verrucomicrobiaceae</taxon>
        <taxon>Prosthecobacter</taxon>
    </lineage>
</organism>
<gene>
    <name evidence="2" type="ORF">EI77_03035</name>
</gene>
<dbReference type="Proteomes" id="UP000295662">
    <property type="component" value="Unassembled WGS sequence"/>
</dbReference>
<feature type="chain" id="PRO_5020526069" description="Beta-galactosidase-like protein" evidence="1">
    <location>
        <begin position="22"/>
        <end position="714"/>
    </location>
</feature>
<evidence type="ECO:0008006" key="4">
    <source>
        <dbReference type="Google" id="ProtNLM"/>
    </source>
</evidence>
<dbReference type="SUPFAM" id="SSF51445">
    <property type="entry name" value="(Trans)glycosidases"/>
    <property type="match status" value="1"/>
</dbReference>
<dbReference type="InterPro" id="IPR017853">
    <property type="entry name" value="GH"/>
</dbReference>
<evidence type="ECO:0000313" key="2">
    <source>
        <dbReference type="EMBL" id="TDU69382.1"/>
    </source>
</evidence>
<feature type="signal peptide" evidence="1">
    <location>
        <begin position="1"/>
        <end position="21"/>
    </location>
</feature>
<keyword evidence="1" id="KW-0732">Signal</keyword>
<dbReference type="AlphaFoldDB" id="A0A4R7RUG4"/>
<name>A0A4R7RUG4_9BACT</name>
<keyword evidence="3" id="KW-1185">Reference proteome</keyword>
<proteinExistence type="predicted"/>
<evidence type="ECO:0000313" key="3">
    <source>
        <dbReference type="Proteomes" id="UP000295662"/>
    </source>
</evidence>
<protein>
    <recommendedName>
        <fullName evidence="4">Beta-galactosidase-like protein</fullName>
    </recommendedName>
</protein>
<evidence type="ECO:0000256" key="1">
    <source>
        <dbReference type="SAM" id="SignalP"/>
    </source>
</evidence>
<comment type="caution">
    <text evidence="2">The sequence shown here is derived from an EMBL/GenBank/DDBJ whole genome shotgun (WGS) entry which is preliminary data.</text>
</comment>